<name>A0ABY8BAK8_9BURK</name>
<dbReference type="EMBL" id="CP119083">
    <property type="protein sequence ID" value="WEF32942.1"/>
    <property type="molecule type" value="Genomic_DNA"/>
</dbReference>
<gene>
    <name evidence="3" type="ORF">PX653_26705</name>
</gene>
<sequence>MQRARLSRDNDTQQYPIWQPATAAHDAFANAIAHSPRLAQQRTLGPLAAASPRQVAQRQLATDLFGAAAIGPANRTGLPDPLKQGIEALSGVALDSVRVHYNSTSPAQLGAHAYAQGQDIHLAPGQERHLPHEAWHIVQQAQGRVAPTLRMANGAPLNDDARLEHEADTMGARALQGMADPAAPEKLSNHTAAAAGPVQRVGEDWIGPIAETLGIAAAAATQFVSYLLRTYPIPAIVLMLGGAGLAAAYARYRRKDEDESGRGPGGGSESESESESESGSESESKSESESESKKSESESESETASEDAENTDDFRWVGKKAVRARGKLSPYRKAAWDEFVRLGPPVNPKKKSSKPKKKKNWNEEIVKSKRKAQADSVALVPKSAPYKPYKAIPITGSTPFFVNIEKRAEGTKSSSLSGKSGTKPLAVVYGHHGAASYNASALAEVHVHFNDDDPVDSHTGAHVKVGTAYPHSWGSGNASGQADLAGILDEGFHGDAWTRLQTYR</sequence>
<feature type="region of interest" description="Disordered" evidence="1">
    <location>
        <begin position="342"/>
        <end position="362"/>
    </location>
</feature>
<accession>A0ABY8BAK8</accession>
<reference evidence="3 4" key="1">
    <citation type="submission" date="2023-02" db="EMBL/GenBank/DDBJ databases">
        <title>Gemone sequence of Telluria chitinolytica ACM 3522T.</title>
        <authorList>
            <person name="Frediansyah A."/>
            <person name="Miess H."/>
            <person name="Gross H."/>
        </authorList>
    </citation>
    <scope>NUCLEOTIDE SEQUENCE [LARGE SCALE GENOMIC DNA]</scope>
    <source>
        <strain evidence="3 4">ACM 3522</strain>
    </source>
</reference>
<organism evidence="3 4">
    <name type="scientific">Pseudoduganella chitinolytica</name>
    <dbReference type="NCBI Taxonomy" id="34070"/>
    <lineage>
        <taxon>Bacteria</taxon>
        <taxon>Pseudomonadati</taxon>
        <taxon>Pseudomonadota</taxon>
        <taxon>Betaproteobacteria</taxon>
        <taxon>Burkholderiales</taxon>
        <taxon>Oxalobacteraceae</taxon>
        <taxon>Telluria group</taxon>
        <taxon>Pseudoduganella</taxon>
    </lineage>
</organism>
<dbReference type="Pfam" id="PF13699">
    <property type="entry name" value="eCIS_core"/>
    <property type="match status" value="1"/>
</dbReference>
<feature type="compositionally biased region" description="Basic residues" evidence="1">
    <location>
        <begin position="348"/>
        <end position="359"/>
    </location>
</feature>
<feature type="compositionally biased region" description="Acidic residues" evidence="1">
    <location>
        <begin position="298"/>
        <end position="311"/>
    </location>
</feature>
<evidence type="ECO:0000256" key="1">
    <source>
        <dbReference type="SAM" id="MobiDB-lite"/>
    </source>
</evidence>
<evidence type="ECO:0000259" key="2">
    <source>
        <dbReference type="Pfam" id="PF13699"/>
    </source>
</evidence>
<dbReference type="Proteomes" id="UP001216510">
    <property type="component" value="Chromosome"/>
</dbReference>
<feature type="region of interest" description="Disordered" evidence="1">
    <location>
        <begin position="255"/>
        <end position="312"/>
    </location>
</feature>
<feature type="compositionally biased region" description="Basic and acidic residues" evidence="1">
    <location>
        <begin position="282"/>
        <end position="297"/>
    </location>
</feature>
<feature type="compositionally biased region" description="Acidic residues" evidence="1">
    <location>
        <begin position="270"/>
        <end position="280"/>
    </location>
</feature>
<keyword evidence="4" id="KW-1185">Reference proteome</keyword>
<proteinExistence type="predicted"/>
<dbReference type="RefSeq" id="WP_277415657.1">
    <property type="nucleotide sequence ID" value="NZ_CP119083.1"/>
</dbReference>
<feature type="domain" description="eCIS core" evidence="2">
    <location>
        <begin position="78"/>
        <end position="143"/>
    </location>
</feature>
<evidence type="ECO:0000313" key="3">
    <source>
        <dbReference type="EMBL" id="WEF32942.1"/>
    </source>
</evidence>
<protein>
    <submittedName>
        <fullName evidence="3">DUF4157 domain-containing protein</fullName>
    </submittedName>
</protein>
<dbReference type="InterPro" id="IPR025295">
    <property type="entry name" value="eCIS_core_dom"/>
</dbReference>
<evidence type="ECO:0000313" key="4">
    <source>
        <dbReference type="Proteomes" id="UP001216510"/>
    </source>
</evidence>